<name>A0A9W7G7G8_9STRA</name>
<dbReference type="EMBL" id="BRYA01000085">
    <property type="protein sequence ID" value="GMI38442.1"/>
    <property type="molecule type" value="Genomic_DNA"/>
</dbReference>
<protein>
    <submittedName>
        <fullName evidence="2">Uncharacterized protein</fullName>
    </submittedName>
</protein>
<proteinExistence type="predicted"/>
<reference evidence="3" key="1">
    <citation type="journal article" date="2023" name="Commun. Biol.">
        <title>Genome analysis of Parmales, the sister group of diatoms, reveals the evolutionary specialization of diatoms from phago-mixotrophs to photoautotrophs.</title>
        <authorList>
            <person name="Ban H."/>
            <person name="Sato S."/>
            <person name="Yoshikawa S."/>
            <person name="Yamada K."/>
            <person name="Nakamura Y."/>
            <person name="Ichinomiya M."/>
            <person name="Sato N."/>
            <person name="Blanc-Mathieu R."/>
            <person name="Endo H."/>
            <person name="Kuwata A."/>
            <person name="Ogata H."/>
        </authorList>
    </citation>
    <scope>NUCLEOTIDE SEQUENCE [LARGE SCALE GENOMIC DNA]</scope>
</reference>
<organism evidence="2 3">
    <name type="scientific">Triparma columacea</name>
    <dbReference type="NCBI Taxonomy" id="722753"/>
    <lineage>
        <taxon>Eukaryota</taxon>
        <taxon>Sar</taxon>
        <taxon>Stramenopiles</taxon>
        <taxon>Ochrophyta</taxon>
        <taxon>Bolidophyceae</taxon>
        <taxon>Parmales</taxon>
        <taxon>Triparmaceae</taxon>
        <taxon>Triparma</taxon>
    </lineage>
</organism>
<feature type="transmembrane region" description="Helical" evidence="1">
    <location>
        <begin position="44"/>
        <end position="65"/>
    </location>
</feature>
<accession>A0A9W7G7G8</accession>
<keyword evidence="3" id="KW-1185">Reference proteome</keyword>
<evidence type="ECO:0000313" key="2">
    <source>
        <dbReference type="EMBL" id="GMI38442.1"/>
    </source>
</evidence>
<keyword evidence="1" id="KW-1133">Transmembrane helix</keyword>
<sequence length="82" mass="9406">MKDSTQTAITVTSIAANHGAVFFWILGLLGFNEWRFTQWHDGDYYYLAAALCWGISNFAVTYEFFVQRREGREKMIGSTNAL</sequence>
<keyword evidence="1" id="KW-0812">Transmembrane</keyword>
<comment type="caution">
    <text evidence="2">The sequence shown here is derived from an EMBL/GenBank/DDBJ whole genome shotgun (WGS) entry which is preliminary data.</text>
</comment>
<evidence type="ECO:0000313" key="3">
    <source>
        <dbReference type="Proteomes" id="UP001165065"/>
    </source>
</evidence>
<dbReference type="AlphaFoldDB" id="A0A9W7G7G8"/>
<evidence type="ECO:0000256" key="1">
    <source>
        <dbReference type="SAM" id="Phobius"/>
    </source>
</evidence>
<dbReference type="Proteomes" id="UP001165065">
    <property type="component" value="Unassembled WGS sequence"/>
</dbReference>
<keyword evidence="1" id="KW-0472">Membrane</keyword>
<gene>
    <name evidence="2" type="ORF">TrCOL_g1145</name>
</gene>
<feature type="transmembrane region" description="Helical" evidence="1">
    <location>
        <begin position="7"/>
        <end position="32"/>
    </location>
</feature>